<dbReference type="AlphaFoldDB" id="W2S8E7"/>
<evidence type="ECO:0000313" key="3">
    <source>
        <dbReference type="EMBL" id="ETN44937.1"/>
    </source>
</evidence>
<dbReference type="InterPro" id="IPR050791">
    <property type="entry name" value="Aldo-Keto_reductase"/>
</dbReference>
<keyword evidence="1" id="KW-0560">Oxidoreductase</keyword>
<gene>
    <name evidence="3" type="ORF">HMPREF1541_09812</name>
</gene>
<evidence type="ECO:0000256" key="1">
    <source>
        <dbReference type="ARBA" id="ARBA00023002"/>
    </source>
</evidence>
<dbReference type="GO" id="GO:0016491">
    <property type="term" value="F:oxidoreductase activity"/>
    <property type="evidence" value="ECO:0007669"/>
    <property type="project" value="UniProtKB-KW"/>
</dbReference>
<name>W2S8E7_CYPE1</name>
<dbReference type="GO" id="GO:0005737">
    <property type="term" value="C:cytoplasm"/>
    <property type="evidence" value="ECO:0007669"/>
    <property type="project" value="TreeGrafter"/>
</dbReference>
<evidence type="ECO:0000313" key="4">
    <source>
        <dbReference type="Proteomes" id="UP000030752"/>
    </source>
</evidence>
<dbReference type="STRING" id="1220924.W2S8E7"/>
<dbReference type="InterPro" id="IPR036812">
    <property type="entry name" value="NAD(P)_OxRdtase_dom_sf"/>
</dbReference>
<dbReference type="Proteomes" id="UP000030752">
    <property type="component" value="Unassembled WGS sequence"/>
</dbReference>
<dbReference type="EMBL" id="KB822713">
    <property type="protein sequence ID" value="ETN44937.1"/>
    <property type="molecule type" value="Genomic_DNA"/>
</dbReference>
<sequence>MTPPTRQLGRNGPLVTAIGLGMMSIGGAYGQKNTNEEKFALLDRAYAIGERFWDTADVYFDSEELIGEWFQRNPDKRKDIVLATKCGLSYNFETGEQFVDTSPEYVRKACEASLKKLKTNTVDLYYCHRVDGKTPIEETIHALVELKNEGKITHLGLSEVSATTLRRANAVHQIAAHQIEYNPFTLEPEADVIATARALGIATVAYSPMGRGFLTGQIKSLDDLPAMGFHRLTPKYNDPENFQRIMALVRKFEEVGRKHGKSPAQVCLAWLLRQGEDIVPIPGTRGVKYLEENTAAAELVLSDEEVRALREAADATVLPGLRYPAAWAEALNGDTPEL</sequence>
<feature type="domain" description="NADP-dependent oxidoreductase" evidence="2">
    <location>
        <begin position="17"/>
        <end position="313"/>
    </location>
</feature>
<dbReference type="Gene3D" id="3.20.20.100">
    <property type="entry name" value="NADP-dependent oxidoreductase domain"/>
    <property type="match status" value="1"/>
</dbReference>
<dbReference type="VEuPathDB" id="FungiDB:HMPREF1541_09812"/>
<keyword evidence="4" id="KW-1185">Reference proteome</keyword>
<reference evidence="3 4" key="1">
    <citation type="submission" date="2013-03" db="EMBL/GenBank/DDBJ databases">
        <title>The Genome Sequence of Phialophora europaea CBS 101466.</title>
        <authorList>
            <consortium name="The Broad Institute Genomics Platform"/>
            <person name="Cuomo C."/>
            <person name="de Hoog S."/>
            <person name="Gorbushina A."/>
            <person name="Walker B."/>
            <person name="Young S.K."/>
            <person name="Zeng Q."/>
            <person name="Gargeya S."/>
            <person name="Fitzgerald M."/>
            <person name="Haas B."/>
            <person name="Abouelleil A."/>
            <person name="Allen A.W."/>
            <person name="Alvarado L."/>
            <person name="Arachchi H.M."/>
            <person name="Berlin A.M."/>
            <person name="Chapman S.B."/>
            <person name="Gainer-Dewar J."/>
            <person name="Goldberg J."/>
            <person name="Griggs A."/>
            <person name="Gujja S."/>
            <person name="Hansen M."/>
            <person name="Howarth C."/>
            <person name="Imamovic A."/>
            <person name="Ireland A."/>
            <person name="Larimer J."/>
            <person name="McCowan C."/>
            <person name="Murphy C."/>
            <person name="Pearson M."/>
            <person name="Poon T.W."/>
            <person name="Priest M."/>
            <person name="Roberts A."/>
            <person name="Saif S."/>
            <person name="Shea T."/>
            <person name="Sisk P."/>
            <person name="Sykes S."/>
            <person name="Wortman J."/>
            <person name="Nusbaum C."/>
            <person name="Birren B."/>
        </authorList>
    </citation>
    <scope>NUCLEOTIDE SEQUENCE [LARGE SCALE GENOMIC DNA]</scope>
    <source>
        <strain evidence="3 4">CBS 101466</strain>
    </source>
</reference>
<dbReference type="InParanoid" id="W2S8E7"/>
<dbReference type="PANTHER" id="PTHR43625:SF40">
    <property type="entry name" value="ALDO-KETO REDUCTASE YAKC [NADP(+)]"/>
    <property type="match status" value="1"/>
</dbReference>
<dbReference type="OrthoDB" id="37537at2759"/>
<dbReference type="PANTHER" id="PTHR43625">
    <property type="entry name" value="AFLATOXIN B1 ALDEHYDE REDUCTASE"/>
    <property type="match status" value="1"/>
</dbReference>
<dbReference type="HOGENOM" id="CLU_023205_2_1_1"/>
<dbReference type="GeneID" id="19977151"/>
<dbReference type="SUPFAM" id="SSF51430">
    <property type="entry name" value="NAD(P)-linked oxidoreductase"/>
    <property type="match status" value="1"/>
</dbReference>
<dbReference type="InterPro" id="IPR023210">
    <property type="entry name" value="NADP_OxRdtase_dom"/>
</dbReference>
<protein>
    <recommendedName>
        <fullName evidence="2">NADP-dependent oxidoreductase domain-containing protein</fullName>
    </recommendedName>
</protein>
<accession>W2S8E7</accession>
<evidence type="ECO:0000259" key="2">
    <source>
        <dbReference type="Pfam" id="PF00248"/>
    </source>
</evidence>
<dbReference type="Pfam" id="PF00248">
    <property type="entry name" value="Aldo_ket_red"/>
    <property type="match status" value="1"/>
</dbReference>
<dbReference type="eggNOG" id="KOG1575">
    <property type="taxonomic scope" value="Eukaryota"/>
</dbReference>
<proteinExistence type="predicted"/>
<dbReference type="RefSeq" id="XP_008712707.1">
    <property type="nucleotide sequence ID" value="XM_008714485.1"/>
</dbReference>
<organism evidence="3 4">
    <name type="scientific">Cyphellophora europaea (strain CBS 101466)</name>
    <name type="common">Phialophora europaea</name>
    <dbReference type="NCBI Taxonomy" id="1220924"/>
    <lineage>
        <taxon>Eukaryota</taxon>
        <taxon>Fungi</taxon>
        <taxon>Dikarya</taxon>
        <taxon>Ascomycota</taxon>
        <taxon>Pezizomycotina</taxon>
        <taxon>Eurotiomycetes</taxon>
        <taxon>Chaetothyriomycetidae</taxon>
        <taxon>Chaetothyriales</taxon>
        <taxon>Cyphellophoraceae</taxon>
        <taxon>Cyphellophora</taxon>
    </lineage>
</organism>